<evidence type="ECO:0008006" key="4">
    <source>
        <dbReference type="Google" id="ProtNLM"/>
    </source>
</evidence>
<evidence type="ECO:0000313" key="3">
    <source>
        <dbReference type="Proteomes" id="UP001434337"/>
    </source>
</evidence>
<organism evidence="2 3">
    <name type="scientific">Propioniciclava soli</name>
    <dbReference type="NCBI Taxonomy" id="2775081"/>
    <lineage>
        <taxon>Bacteria</taxon>
        <taxon>Bacillati</taxon>
        <taxon>Actinomycetota</taxon>
        <taxon>Actinomycetes</taxon>
        <taxon>Propionibacteriales</taxon>
        <taxon>Propionibacteriaceae</taxon>
        <taxon>Propioniciclava</taxon>
    </lineage>
</organism>
<dbReference type="Proteomes" id="UP001434337">
    <property type="component" value="Chromosome"/>
</dbReference>
<feature type="transmembrane region" description="Helical" evidence="1">
    <location>
        <begin position="180"/>
        <end position="199"/>
    </location>
</feature>
<feature type="transmembrane region" description="Helical" evidence="1">
    <location>
        <begin position="103"/>
        <end position="122"/>
    </location>
</feature>
<sequence>MTEAFDPGEALGMIEDEESRVRRALAVNLPVQLLAWGVAWLVGFLALWLDVRAHSSYTPPGTLSSLVFFALLLVAGVVTAIATTRATRGVGGRTARTGARLGLGWGVGYGGFVLVAGGVAVYGTPEAASVMMTAGAVLIAGLMYLLSGAVWDDPLLVRLGVGIIAVGGVASWTGPVWAPLVAGVAGGGGLLVAAGLAVARRRRA</sequence>
<dbReference type="EMBL" id="CP115965">
    <property type="protein sequence ID" value="WZW97480.1"/>
    <property type="molecule type" value="Genomic_DNA"/>
</dbReference>
<feature type="transmembrane region" description="Helical" evidence="1">
    <location>
        <begin position="29"/>
        <end position="49"/>
    </location>
</feature>
<gene>
    <name evidence="2" type="ORF">PCC79_11255</name>
</gene>
<protein>
    <recommendedName>
        <fullName evidence="4">Transporter</fullName>
    </recommendedName>
</protein>
<name>A0ABZ3C3S4_9ACTN</name>
<proteinExistence type="predicted"/>
<feature type="transmembrane region" description="Helical" evidence="1">
    <location>
        <begin position="128"/>
        <end position="146"/>
    </location>
</feature>
<reference evidence="2 3" key="1">
    <citation type="journal article" date="2023" name="Environ Microbiome">
        <title>A coral-associated actinobacterium mitigates coral bleaching under heat stress.</title>
        <authorList>
            <person name="Li J."/>
            <person name="Zou Y."/>
            <person name="Li Q."/>
            <person name="Zhang J."/>
            <person name="Bourne D.G."/>
            <person name="Lyu Y."/>
            <person name="Liu C."/>
            <person name="Zhang S."/>
        </authorList>
    </citation>
    <scope>NUCLEOTIDE SEQUENCE [LARGE SCALE GENOMIC DNA]</scope>
    <source>
        <strain evidence="2 3">SCSIO 13291</strain>
    </source>
</reference>
<keyword evidence="3" id="KW-1185">Reference proteome</keyword>
<keyword evidence="1" id="KW-1133">Transmembrane helix</keyword>
<feature type="transmembrane region" description="Helical" evidence="1">
    <location>
        <begin position="155"/>
        <end position="174"/>
    </location>
</feature>
<evidence type="ECO:0000313" key="2">
    <source>
        <dbReference type="EMBL" id="WZW97480.1"/>
    </source>
</evidence>
<evidence type="ECO:0000256" key="1">
    <source>
        <dbReference type="SAM" id="Phobius"/>
    </source>
</evidence>
<keyword evidence="1" id="KW-0812">Transmembrane</keyword>
<keyword evidence="1" id="KW-0472">Membrane</keyword>
<feature type="transmembrane region" description="Helical" evidence="1">
    <location>
        <begin position="61"/>
        <end position="82"/>
    </location>
</feature>
<accession>A0ABZ3C3S4</accession>
<dbReference type="RefSeq" id="WP_342371859.1">
    <property type="nucleotide sequence ID" value="NZ_CP115965.1"/>
</dbReference>